<dbReference type="KEGG" id="ngl:RG1141_CH01680"/>
<dbReference type="eggNOG" id="ENOG5032TD8">
    <property type="taxonomic scope" value="Bacteria"/>
</dbReference>
<sequence>MAAIAETVRILKQDTVEATKALLVQTAKREHAKIMAADPAPQSFVRIVDGIVGAPEDRARPDGIIIYQYRRLDEVVEFAMATLFDLSPVLSGEYRLSHTIMVDGIAERNLKHWKPGSEISIMNQLPYSRKIEVGKMKMRVSGTSKVYQQALRKIMDRFGNLVIVRFTYRSARGAPTKGADRDSYRFPTLVIRER</sequence>
<dbReference type="RefSeq" id="WP_038539554.1">
    <property type="nucleotide sequence ID" value="NZ_HG938355.1"/>
</dbReference>
<proteinExistence type="predicted"/>
<dbReference type="PATRIC" id="fig|1028801.3.peg.160"/>
<organism evidence="1 2">
    <name type="scientific">Neorhizobium galegae bv. officinalis bv. officinalis str. HAMBI 1141</name>
    <dbReference type="NCBI Taxonomy" id="1028801"/>
    <lineage>
        <taxon>Bacteria</taxon>
        <taxon>Pseudomonadati</taxon>
        <taxon>Pseudomonadota</taxon>
        <taxon>Alphaproteobacteria</taxon>
        <taxon>Hyphomicrobiales</taxon>
        <taxon>Rhizobiaceae</taxon>
        <taxon>Rhizobium/Agrobacterium group</taxon>
        <taxon>Neorhizobium</taxon>
    </lineage>
</organism>
<name>A0A068T2B1_NEOGA</name>
<gene>
    <name evidence="1" type="ORF">RG1141_CH01680</name>
</gene>
<dbReference type="HOGENOM" id="CLU_1401188_0_0_5"/>
<accession>A0A068T2B1</accession>
<evidence type="ECO:0000313" key="1">
    <source>
        <dbReference type="EMBL" id="CDN52533.1"/>
    </source>
</evidence>
<evidence type="ECO:0000313" key="2">
    <source>
        <dbReference type="Proteomes" id="UP000028186"/>
    </source>
</evidence>
<dbReference type="EMBL" id="HG938355">
    <property type="protein sequence ID" value="CDN52533.1"/>
    <property type="molecule type" value="Genomic_DNA"/>
</dbReference>
<dbReference type="AlphaFoldDB" id="A0A068T2B1"/>
<dbReference type="Proteomes" id="UP000028186">
    <property type="component" value="Chromosome I"/>
</dbReference>
<protein>
    <submittedName>
        <fullName evidence="1">Mlr8531 protein</fullName>
    </submittedName>
</protein>
<reference evidence="2" key="1">
    <citation type="journal article" date="2014" name="BMC Genomics">
        <title>Genome sequencing of two Neorhizobium galegae strains reveals a noeT gene responsible for the unusual acetylation of the nodulation factors.</title>
        <authorList>
            <person name="Osterman J."/>
            <person name="Marsh J."/>
            <person name="Laine P.K."/>
            <person name="Zeng Z."/>
            <person name="Alatalo E."/>
            <person name="Sullivan J.T."/>
            <person name="Young J.P."/>
            <person name="Thomas-Oates J."/>
            <person name="Paulin L."/>
            <person name="Lindstrom K."/>
        </authorList>
    </citation>
    <scope>NUCLEOTIDE SEQUENCE [LARGE SCALE GENOMIC DNA]</scope>
    <source>
        <strain evidence="2">HAMBI 1141</strain>
    </source>
</reference>